<reference evidence="1 2" key="1">
    <citation type="submission" date="2020-09" db="EMBL/GenBank/DDBJ databases">
        <title>Characterization of Paenibacillus peoriae strain ZF390 with broad-spectrum antimicrobial activity as a potential biocontrol agent.</title>
        <authorList>
            <person name="Li L."/>
            <person name="Zhao Y."/>
            <person name="Li B."/>
            <person name="Xie X."/>
        </authorList>
    </citation>
    <scope>NUCLEOTIDE SEQUENCE [LARGE SCALE GENOMIC DNA]</scope>
    <source>
        <strain evidence="1 2">ZF390</strain>
    </source>
</reference>
<evidence type="ECO:0000313" key="1">
    <source>
        <dbReference type="EMBL" id="QNR65140.1"/>
    </source>
</evidence>
<dbReference type="AlphaFoldDB" id="A0A7H0Y232"/>
<dbReference type="Proteomes" id="UP000516384">
    <property type="component" value="Chromosome"/>
</dbReference>
<accession>A0A7H0Y232</accession>
<sequence>MVDQTKVFPELPSELQPFYVYVYDNGHCVMGIAKSLMSSEFSKNTELWELESAIPIKYVLEHEFQIRDSYLFIDVPYNLTFGIDVDDKYLEF</sequence>
<protein>
    <submittedName>
        <fullName evidence="1">Uncharacterized protein</fullName>
    </submittedName>
</protein>
<proteinExistence type="predicted"/>
<evidence type="ECO:0000313" key="2">
    <source>
        <dbReference type="Proteomes" id="UP000516384"/>
    </source>
</evidence>
<name>A0A7H0Y232_9BACL</name>
<dbReference type="EMBL" id="CP061172">
    <property type="protein sequence ID" value="QNR65140.1"/>
    <property type="molecule type" value="Genomic_DNA"/>
</dbReference>
<gene>
    <name evidence="1" type="ORF">IAQ67_14570</name>
</gene>
<organism evidence="1 2">
    <name type="scientific">Paenibacillus peoriae</name>
    <dbReference type="NCBI Taxonomy" id="59893"/>
    <lineage>
        <taxon>Bacteria</taxon>
        <taxon>Bacillati</taxon>
        <taxon>Bacillota</taxon>
        <taxon>Bacilli</taxon>
        <taxon>Bacillales</taxon>
        <taxon>Paenibacillaceae</taxon>
        <taxon>Paenibacillus</taxon>
    </lineage>
</organism>